<dbReference type="InterPro" id="IPR001623">
    <property type="entry name" value="DnaJ_domain"/>
</dbReference>
<protein>
    <recommendedName>
        <fullName evidence="4">J domain-containing protein</fullName>
    </recommendedName>
</protein>
<dbReference type="SUPFAM" id="SSF46565">
    <property type="entry name" value="Chaperone J-domain"/>
    <property type="match status" value="1"/>
</dbReference>
<keyword evidence="3" id="KW-0812">Transmembrane</keyword>
<name>A0ABR9G7C7_9GAMM</name>
<dbReference type="Proteomes" id="UP000651010">
    <property type="component" value="Unassembled WGS sequence"/>
</dbReference>
<keyword evidence="3" id="KW-1133">Transmembrane helix</keyword>
<dbReference type="EMBL" id="JACZZA010000002">
    <property type="protein sequence ID" value="MBE1159952.1"/>
    <property type="molecule type" value="Genomic_DNA"/>
</dbReference>
<feature type="region of interest" description="Disordered" evidence="2">
    <location>
        <begin position="60"/>
        <end position="93"/>
    </location>
</feature>
<accession>A0ABR9G7C7</accession>
<sequence>MNWAFELLGLRPDADAASIKRAYAQLLRSTRPDEDPEGFQRLHAAYKTALAQVNTAAPAVVAPPPPLGSNAPSTPATPSTATRPEPQAVAQPRPVPTINIGALAGEVIRVATGDSRKLTAWLQARQEFWSIQVKQQTAQAVMQRLFQQPQAMSAESLNALLKFFDLDHVLSGINPYALQQLRRRQSLQWELTPEHHYELMQRIQLRRNGRPDQRALQHYLALLQQPLTWLAVVKTVLRGGALDRLGHFLQALCQGHLDDLPASFDRRSVQFWYKANHAGAMSGPRFAVNTLRVIVIGFVCALLASIVFAISFSAGSMPGKDALRLASTFSFAIVGGVVGVWLMIAGWIYLDDWQGLPESTASRRPWLRRLLIPALCTIGFGLHELGASDYIAGPMVFVSLFLALRRFRRRYAPQAPRRALRLRAMLPWIYLCGIGISALIHLQTDSDFPVVPAAFAVTLCTWLADMWRHRAHVHPRFARS</sequence>
<feature type="compositionally biased region" description="Low complexity" evidence="2">
    <location>
        <begin position="69"/>
        <end position="82"/>
    </location>
</feature>
<dbReference type="RefSeq" id="WP_192554800.1">
    <property type="nucleotide sequence ID" value="NZ_JACZZA010000002.1"/>
</dbReference>
<keyword evidence="3" id="KW-0472">Membrane</keyword>
<dbReference type="InterPro" id="IPR036869">
    <property type="entry name" value="J_dom_sf"/>
</dbReference>
<keyword evidence="1" id="KW-0143">Chaperone</keyword>
<evidence type="ECO:0000256" key="1">
    <source>
        <dbReference type="ARBA" id="ARBA00023186"/>
    </source>
</evidence>
<feature type="transmembrane region" description="Helical" evidence="3">
    <location>
        <begin position="291"/>
        <end position="313"/>
    </location>
</feature>
<organism evidence="5 6">
    <name type="scientific">Dyella acidiphila</name>
    <dbReference type="NCBI Taxonomy" id="2775866"/>
    <lineage>
        <taxon>Bacteria</taxon>
        <taxon>Pseudomonadati</taxon>
        <taxon>Pseudomonadota</taxon>
        <taxon>Gammaproteobacteria</taxon>
        <taxon>Lysobacterales</taxon>
        <taxon>Rhodanobacteraceae</taxon>
        <taxon>Dyella</taxon>
    </lineage>
</organism>
<comment type="caution">
    <text evidence="5">The sequence shown here is derived from an EMBL/GenBank/DDBJ whole genome shotgun (WGS) entry which is preliminary data.</text>
</comment>
<feature type="transmembrane region" description="Helical" evidence="3">
    <location>
        <begin position="424"/>
        <end position="442"/>
    </location>
</feature>
<evidence type="ECO:0000313" key="5">
    <source>
        <dbReference type="EMBL" id="MBE1159952.1"/>
    </source>
</evidence>
<dbReference type="CDD" id="cd06257">
    <property type="entry name" value="DnaJ"/>
    <property type="match status" value="1"/>
</dbReference>
<feature type="transmembrane region" description="Helical" evidence="3">
    <location>
        <begin position="370"/>
        <end position="403"/>
    </location>
</feature>
<proteinExistence type="predicted"/>
<feature type="domain" description="J" evidence="4">
    <location>
        <begin position="3"/>
        <end position="54"/>
    </location>
</feature>
<evidence type="ECO:0000313" key="6">
    <source>
        <dbReference type="Proteomes" id="UP000651010"/>
    </source>
</evidence>
<evidence type="ECO:0000259" key="4">
    <source>
        <dbReference type="PROSITE" id="PS50076"/>
    </source>
</evidence>
<gene>
    <name evidence="5" type="ORF">IGX34_06105</name>
</gene>
<evidence type="ECO:0000256" key="2">
    <source>
        <dbReference type="SAM" id="MobiDB-lite"/>
    </source>
</evidence>
<feature type="transmembrane region" description="Helical" evidence="3">
    <location>
        <begin position="448"/>
        <end position="467"/>
    </location>
</feature>
<dbReference type="PROSITE" id="PS50076">
    <property type="entry name" value="DNAJ_2"/>
    <property type="match status" value="1"/>
</dbReference>
<reference evidence="5 6" key="1">
    <citation type="submission" date="2020-09" db="EMBL/GenBank/DDBJ databases">
        <title>Dyella sp. 7MK23 isolated from forest soil.</title>
        <authorList>
            <person name="Fu J."/>
        </authorList>
    </citation>
    <scope>NUCLEOTIDE SEQUENCE [LARGE SCALE GENOMIC DNA]</scope>
    <source>
        <strain evidence="5 6">7MK23</strain>
    </source>
</reference>
<dbReference type="Gene3D" id="1.10.287.110">
    <property type="entry name" value="DnaJ domain"/>
    <property type="match status" value="1"/>
</dbReference>
<feature type="transmembrane region" description="Helical" evidence="3">
    <location>
        <begin position="325"/>
        <end position="350"/>
    </location>
</feature>
<keyword evidence="6" id="KW-1185">Reference proteome</keyword>
<evidence type="ECO:0000256" key="3">
    <source>
        <dbReference type="SAM" id="Phobius"/>
    </source>
</evidence>